<dbReference type="EMBL" id="JAELXS010000011">
    <property type="protein sequence ID" value="MBJ6123408.1"/>
    <property type="molecule type" value="Genomic_DNA"/>
</dbReference>
<reference evidence="3" key="1">
    <citation type="submission" date="2020-12" db="EMBL/GenBank/DDBJ databases">
        <title>Hymenobacter sp.</title>
        <authorList>
            <person name="Kim M.K."/>
        </authorList>
    </citation>
    <scope>NUCLEOTIDE SEQUENCE [LARGE SCALE GENOMIC DNA]</scope>
    <source>
        <strain evidence="3">BT553</strain>
    </source>
</reference>
<evidence type="ECO:0000256" key="1">
    <source>
        <dbReference type="SAM" id="MobiDB-lite"/>
    </source>
</evidence>
<evidence type="ECO:0008006" key="4">
    <source>
        <dbReference type="Google" id="ProtNLM"/>
    </source>
</evidence>
<protein>
    <recommendedName>
        <fullName evidence="4">PspA/IM30 family protein</fullName>
    </recommendedName>
</protein>
<organism evidence="2 3">
    <name type="scientific">Sphingomonas mollis</name>
    <dbReference type="NCBI Taxonomy" id="2795726"/>
    <lineage>
        <taxon>Bacteria</taxon>
        <taxon>Pseudomonadati</taxon>
        <taxon>Pseudomonadota</taxon>
        <taxon>Alphaproteobacteria</taxon>
        <taxon>Sphingomonadales</taxon>
        <taxon>Sphingomonadaceae</taxon>
        <taxon>Sphingomonas</taxon>
    </lineage>
</organism>
<feature type="region of interest" description="Disordered" evidence="1">
    <location>
        <begin position="208"/>
        <end position="228"/>
    </location>
</feature>
<dbReference type="Proteomes" id="UP000640426">
    <property type="component" value="Unassembled WGS sequence"/>
</dbReference>
<comment type="caution">
    <text evidence="2">The sequence shown here is derived from an EMBL/GenBank/DDBJ whole genome shotgun (WGS) entry which is preliminary data.</text>
</comment>
<evidence type="ECO:0000313" key="3">
    <source>
        <dbReference type="Proteomes" id="UP000640426"/>
    </source>
</evidence>
<name>A0ABS0XUI1_9SPHN</name>
<dbReference type="RefSeq" id="WP_199040758.1">
    <property type="nucleotide sequence ID" value="NZ_JAELXS010000011.1"/>
</dbReference>
<gene>
    <name evidence="2" type="ORF">JAO74_16595</name>
</gene>
<keyword evidence="3" id="KW-1185">Reference proteome</keyword>
<sequence length="228" mass="25293">MAGSIFMRASNAFISQIELGAGSVERANRRSLSRQSIREVEAAIDNVRDQRFASERERDDAAREMTRQVALAADWGEKAAYALSKERADLAERAIERQLDAERDAQASSARERAASIEVKRLAVLTVDLTAERKAMLGKLAALEQERSSITGNLSPETITEQRVERARARFDQLMDDEREANLVVSTDTSGQEIDALRRADQVAERLSALRTNAGEKSTAKRRSSKQG</sequence>
<proteinExistence type="predicted"/>
<evidence type="ECO:0000313" key="2">
    <source>
        <dbReference type="EMBL" id="MBJ6123408.1"/>
    </source>
</evidence>
<accession>A0ABS0XUI1</accession>